<dbReference type="OrthoDB" id="6273859at2759"/>
<dbReference type="InterPro" id="IPR000884">
    <property type="entry name" value="TSP1_rpt"/>
</dbReference>
<evidence type="ECO:0000256" key="1">
    <source>
        <dbReference type="ARBA" id="ARBA00022737"/>
    </source>
</evidence>
<dbReference type="AlphaFoldDB" id="A0A3S1B6K2"/>
<sequence>VDGEWSEWTEWSECSKTCGGGEQSKDRTCTNPAPSNGGEDCQGGLLEPVDGEWSEWTEWSECSKTCGGGEQFKDRTCTNPAPSNGGEECQGLSQETQGCNEDDCSTGVAASVYTSPRGLAVQIMFILSAVAALRIL</sequence>
<dbReference type="GO" id="GO:0071944">
    <property type="term" value="C:cell periphery"/>
    <property type="evidence" value="ECO:0007669"/>
    <property type="project" value="TreeGrafter"/>
</dbReference>
<feature type="region of interest" description="Disordered" evidence="3">
    <location>
        <begin position="77"/>
        <end position="99"/>
    </location>
</feature>
<dbReference type="Pfam" id="PF00090">
    <property type="entry name" value="TSP_1"/>
    <property type="match status" value="2"/>
</dbReference>
<evidence type="ECO:0000256" key="3">
    <source>
        <dbReference type="SAM" id="MobiDB-lite"/>
    </source>
</evidence>
<evidence type="ECO:0000256" key="2">
    <source>
        <dbReference type="ARBA" id="ARBA00023157"/>
    </source>
</evidence>
<dbReference type="Gene3D" id="2.20.100.10">
    <property type="entry name" value="Thrombospondin type-1 (TSP1) repeat"/>
    <property type="match status" value="2"/>
</dbReference>
<dbReference type="FunFam" id="2.20.100.10:FF:000002">
    <property type="entry name" value="Unc-5 netrin receptor C"/>
    <property type="match status" value="1"/>
</dbReference>
<dbReference type="PANTHER" id="PTHR16311:SF3">
    <property type="entry name" value="THROMBOSPONDIN TYPE-1 DOMAIN-CONTAINING PROTEIN 1"/>
    <property type="match status" value="1"/>
</dbReference>
<keyword evidence="1" id="KW-0677">Repeat</keyword>
<proteinExistence type="predicted"/>
<dbReference type="PANTHER" id="PTHR16311">
    <property type="entry name" value="THROMBOSPONDIN TYPE I DOMAIN-CONTAINING 1"/>
    <property type="match status" value="1"/>
</dbReference>
<gene>
    <name evidence="4" type="ORF">EGW08_016037</name>
</gene>
<keyword evidence="2" id="KW-1015">Disulfide bond</keyword>
<evidence type="ECO:0000313" key="5">
    <source>
        <dbReference type="Proteomes" id="UP000271974"/>
    </source>
</evidence>
<name>A0A3S1B6K2_ELYCH</name>
<dbReference type="STRING" id="188477.A0A3S1B6K2"/>
<dbReference type="Proteomes" id="UP000271974">
    <property type="component" value="Unassembled WGS sequence"/>
</dbReference>
<dbReference type="InterPro" id="IPR036383">
    <property type="entry name" value="TSP1_rpt_sf"/>
</dbReference>
<dbReference type="InterPro" id="IPR038877">
    <property type="entry name" value="THSD1"/>
</dbReference>
<feature type="non-terminal residue" evidence="4">
    <location>
        <position position="1"/>
    </location>
</feature>
<dbReference type="FunFam" id="2.20.100.10:FF:000007">
    <property type="entry name" value="Thrombospondin 1"/>
    <property type="match status" value="1"/>
</dbReference>
<dbReference type="PRINTS" id="PR01705">
    <property type="entry name" value="TSP1REPEAT"/>
</dbReference>
<dbReference type="SMART" id="SM00209">
    <property type="entry name" value="TSP1"/>
    <property type="match status" value="2"/>
</dbReference>
<dbReference type="PROSITE" id="PS50092">
    <property type="entry name" value="TSP1"/>
    <property type="match status" value="2"/>
</dbReference>
<organism evidence="4 5">
    <name type="scientific">Elysia chlorotica</name>
    <name type="common">Eastern emerald elysia</name>
    <name type="synonym">Sea slug</name>
    <dbReference type="NCBI Taxonomy" id="188477"/>
    <lineage>
        <taxon>Eukaryota</taxon>
        <taxon>Metazoa</taxon>
        <taxon>Spiralia</taxon>
        <taxon>Lophotrochozoa</taxon>
        <taxon>Mollusca</taxon>
        <taxon>Gastropoda</taxon>
        <taxon>Heterobranchia</taxon>
        <taxon>Euthyneura</taxon>
        <taxon>Panpulmonata</taxon>
        <taxon>Sacoglossa</taxon>
        <taxon>Placobranchoidea</taxon>
        <taxon>Plakobranchidae</taxon>
        <taxon>Elysia</taxon>
    </lineage>
</organism>
<feature type="region of interest" description="Disordered" evidence="3">
    <location>
        <begin position="14"/>
        <end position="48"/>
    </location>
</feature>
<accession>A0A3S1B6K2</accession>
<reference evidence="4 5" key="1">
    <citation type="submission" date="2019-01" db="EMBL/GenBank/DDBJ databases">
        <title>A draft genome assembly of the solar-powered sea slug Elysia chlorotica.</title>
        <authorList>
            <person name="Cai H."/>
            <person name="Li Q."/>
            <person name="Fang X."/>
            <person name="Li J."/>
            <person name="Curtis N.E."/>
            <person name="Altenburger A."/>
            <person name="Shibata T."/>
            <person name="Feng M."/>
            <person name="Maeda T."/>
            <person name="Schwartz J.A."/>
            <person name="Shigenobu S."/>
            <person name="Lundholm N."/>
            <person name="Nishiyama T."/>
            <person name="Yang H."/>
            <person name="Hasebe M."/>
            <person name="Li S."/>
            <person name="Pierce S.K."/>
            <person name="Wang J."/>
        </authorList>
    </citation>
    <scope>NUCLEOTIDE SEQUENCE [LARGE SCALE GENOMIC DNA]</scope>
    <source>
        <strain evidence="4">EC2010</strain>
        <tissue evidence="4">Whole organism of an adult</tissue>
    </source>
</reference>
<evidence type="ECO:0000313" key="4">
    <source>
        <dbReference type="EMBL" id="RUS76193.1"/>
    </source>
</evidence>
<comment type="caution">
    <text evidence="4">The sequence shown here is derived from an EMBL/GenBank/DDBJ whole genome shotgun (WGS) entry which is preliminary data.</text>
</comment>
<protein>
    <submittedName>
        <fullName evidence="4">Uncharacterized protein</fullName>
    </submittedName>
</protein>
<keyword evidence="5" id="KW-1185">Reference proteome</keyword>
<dbReference type="EMBL" id="RQTK01000681">
    <property type="protein sequence ID" value="RUS76193.1"/>
    <property type="molecule type" value="Genomic_DNA"/>
</dbReference>
<dbReference type="SUPFAM" id="SSF82895">
    <property type="entry name" value="TSP-1 type 1 repeat"/>
    <property type="match status" value="2"/>
</dbReference>